<dbReference type="GO" id="GO:0005886">
    <property type="term" value="C:plasma membrane"/>
    <property type="evidence" value="ECO:0007669"/>
    <property type="project" value="UniProtKB-SubCell"/>
</dbReference>
<keyword evidence="10" id="KW-0915">Sodium</keyword>
<name>A0A1M6WBK5_SELRU</name>
<organism evidence="11 12">
    <name type="scientific">Selenomonas ruminantium</name>
    <dbReference type="NCBI Taxonomy" id="971"/>
    <lineage>
        <taxon>Bacteria</taxon>
        <taxon>Bacillati</taxon>
        <taxon>Bacillota</taxon>
        <taxon>Negativicutes</taxon>
        <taxon>Selenomonadales</taxon>
        <taxon>Selenomonadaceae</taxon>
        <taxon>Selenomonas</taxon>
    </lineage>
</organism>
<keyword evidence="10" id="KW-0406">Ion transport</keyword>
<dbReference type="RefSeq" id="WP_081371981.1">
    <property type="nucleotide sequence ID" value="NZ_FRBC01000023.1"/>
</dbReference>
<comment type="function">
    <text evidence="9 10">Fluoride-specific ion channel. Important for reducing fluoride concentration in the cell, thus reducing its toxicity.</text>
</comment>
<comment type="activity regulation">
    <text evidence="10">Na(+) is not transported, but it plays an essential structural role and its presence is essential for fluoride channel function.</text>
</comment>
<evidence type="ECO:0000256" key="6">
    <source>
        <dbReference type="ARBA" id="ARBA00023303"/>
    </source>
</evidence>
<keyword evidence="6 10" id="KW-0407">Ion channel</keyword>
<dbReference type="EMBL" id="FRBC01000023">
    <property type="protein sequence ID" value="SHK91029.1"/>
    <property type="molecule type" value="Genomic_DNA"/>
</dbReference>
<reference evidence="11 12" key="1">
    <citation type="submission" date="2016-11" db="EMBL/GenBank/DDBJ databases">
        <authorList>
            <person name="Jaros S."/>
            <person name="Januszkiewicz K."/>
            <person name="Wedrychowicz H."/>
        </authorList>
    </citation>
    <scope>NUCLEOTIDE SEQUENCE [LARGE SCALE GENOMIC DNA]</scope>
    <source>
        <strain evidence="11 12">HD4</strain>
    </source>
</reference>
<feature type="transmembrane region" description="Helical" evidence="10">
    <location>
        <begin position="37"/>
        <end position="58"/>
    </location>
</feature>
<feature type="binding site" evidence="10">
    <location>
        <position position="81"/>
    </location>
    <ligand>
        <name>Na(+)</name>
        <dbReference type="ChEBI" id="CHEBI:29101"/>
        <note>structural</note>
    </ligand>
</feature>
<dbReference type="GO" id="GO:0046872">
    <property type="term" value="F:metal ion binding"/>
    <property type="evidence" value="ECO:0007669"/>
    <property type="project" value="UniProtKB-KW"/>
</dbReference>
<comment type="catalytic activity">
    <reaction evidence="8">
        <text>fluoride(in) = fluoride(out)</text>
        <dbReference type="Rhea" id="RHEA:76159"/>
        <dbReference type="ChEBI" id="CHEBI:17051"/>
    </reaction>
    <physiologicalReaction direction="left-to-right" evidence="8">
        <dbReference type="Rhea" id="RHEA:76160"/>
    </physiologicalReaction>
</comment>
<dbReference type="GO" id="GO:0140114">
    <property type="term" value="P:cellular detoxification of fluoride"/>
    <property type="evidence" value="ECO:0007669"/>
    <property type="project" value="UniProtKB-UniRule"/>
</dbReference>
<keyword evidence="5 10" id="KW-0472">Membrane</keyword>
<gene>
    <name evidence="10" type="primary">fluC</name>
    <name evidence="10" type="synonym">crcB</name>
    <name evidence="11" type="ORF">SAMN05216582_12372</name>
</gene>
<feature type="transmembrane region" description="Helical" evidence="10">
    <location>
        <begin position="108"/>
        <end position="128"/>
    </location>
</feature>
<comment type="subcellular location">
    <subcellularLocation>
        <location evidence="1 10">Cell membrane</location>
        <topology evidence="1 10">Multi-pass membrane protein</topology>
    </subcellularLocation>
</comment>
<dbReference type="Proteomes" id="UP000184263">
    <property type="component" value="Unassembled WGS sequence"/>
</dbReference>
<sequence length="131" mass="13905">MQLFYVFVGGGLGAVCRYLATLTIGARFGVIFPWGTLFVNTLGSFLMAFVLGFLLPLAKSANMLPDSLRLLLTVGFLGGFTTFSSFSMETLTLLRGGSLFPAFANMGANILFGLGASFIGFYVSSALIDSL</sequence>
<dbReference type="PANTHER" id="PTHR28259">
    <property type="entry name" value="FLUORIDE EXPORT PROTEIN 1-RELATED"/>
    <property type="match status" value="1"/>
</dbReference>
<comment type="similarity">
    <text evidence="7 10">Belongs to the fluoride channel Fluc/FEX (TC 1.A.43) family.</text>
</comment>
<dbReference type="Pfam" id="PF02537">
    <property type="entry name" value="CRCB"/>
    <property type="match status" value="1"/>
</dbReference>
<evidence type="ECO:0000256" key="4">
    <source>
        <dbReference type="ARBA" id="ARBA00022989"/>
    </source>
</evidence>
<dbReference type="AlphaFoldDB" id="A0A1M6WBK5"/>
<feature type="binding site" evidence="10">
    <location>
        <position position="78"/>
    </location>
    <ligand>
        <name>Na(+)</name>
        <dbReference type="ChEBI" id="CHEBI:29101"/>
        <note>structural</note>
    </ligand>
</feature>
<evidence type="ECO:0000256" key="5">
    <source>
        <dbReference type="ARBA" id="ARBA00023136"/>
    </source>
</evidence>
<evidence type="ECO:0000256" key="9">
    <source>
        <dbReference type="ARBA" id="ARBA00049940"/>
    </source>
</evidence>
<keyword evidence="10" id="KW-0479">Metal-binding</keyword>
<evidence type="ECO:0000256" key="8">
    <source>
        <dbReference type="ARBA" id="ARBA00035585"/>
    </source>
</evidence>
<dbReference type="NCBIfam" id="TIGR00494">
    <property type="entry name" value="crcB"/>
    <property type="match status" value="1"/>
</dbReference>
<evidence type="ECO:0000256" key="7">
    <source>
        <dbReference type="ARBA" id="ARBA00035120"/>
    </source>
</evidence>
<keyword evidence="3 10" id="KW-0812">Transmembrane</keyword>
<keyword evidence="2 10" id="KW-1003">Cell membrane</keyword>
<keyword evidence="4 10" id="KW-1133">Transmembrane helix</keyword>
<accession>A0A1M6WBK5</accession>
<feature type="transmembrane region" description="Helical" evidence="10">
    <location>
        <begin position="70"/>
        <end position="88"/>
    </location>
</feature>
<evidence type="ECO:0000313" key="12">
    <source>
        <dbReference type="Proteomes" id="UP000184263"/>
    </source>
</evidence>
<dbReference type="OrthoDB" id="9815830at2"/>
<dbReference type="GO" id="GO:0062054">
    <property type="term" value="F:fluoride channel activity"/>
    <property type="evidence" value="ECO:0007669"/>
    <property type="project" value="UniProtKB-UniRule"/>
</dbReference>
<protein>
    <recommendedName>
        <fullName evidence="10">Fluoride-specific ion channel FluC</fullName>
    </recommendedName>
</protein>
<dbReference type="PANTHER" id="PTHR28259:SF1">
    <property type="entry name" value="FLUORIDE EXPORT PROTEIN 1-RELATED"/>
    <property type="match status" value="1"/>
</dbReference>
<evidence type="ECO:0000256" key="3">
    <source>
        <dbReference type="ARBA" id="ARBA00022692"/>
    </source>
</evidence>
<dbReference type="InterPro" id="IPR003691">
    <property type="entry name" value="FluC"/>
</dbReference>
<evidence type="ECO:0000256" key="10">
    <source>
        <dbReference type="HAMAP-Rule" id="MF_00454"/>
    </source>
</evidence>
<evidence type="ECO:0000256" key="2">
    <source>
        <dbReference type="ARBA" id="ARBA00022475"/>
    </source>
</evidence>
<dbReference type="HAMAP" id="MF_00454">
    <property type="entry name" value="FluC"/>
    <property type="match status" value="1"/>
</dbReference>
<evidence type="ECO:0000256" key="1">
    <source>
        <dbReference type="ARBA" id="ARBA00004651"/>
    </source>
</evidence>
<keyword evidence="10" id="KW-0813">Transport</keyword>
<proteinExistence type="inferred from homology"/>
<evidence type="ECO:0000313" key="11">
    <source>
        <dbReference type="EMBL" id="SHK91029.1"/>
    </source>
</evidence>